<sequence>MTDASSHLPLFRPSVYAPASFSPALSAPNPTYTWSTASKKRSLAPGPRHSMCPPNASNERHGAPDGLLFITGTSLEDFKSRKNMTSVRKKAMGSYLKEKKPKATQKEQQCTGRSSIDSAGSRGSIEGDQNDVISNTEAIKLMNGDGRRRRKSSHSTAVTSSPETIRRTPEAQVSRLPRITMDFVLPSGPIVVPSRTGVPLPYDETSPKPFQSIGKPLDPFRTMFQASHPQVSVEELKFHCSRAFGTKAMGMHWIPTLVKSPHAFLSTLCIASAHYDAIHEREIESVQTLALRQEVMHLISQSLLNPETRGDDYNVVALTQLIASEIIAGEDMTLNFHETGIEAMVRQRGGLGKLGVNGRLATTLSWVSLESAILREATPRPQYVAHASTTSTRSYPNTATIPESPLYCPRSEFETIKRSSRCSPQAMDLLKDMRMMMDLFLHETKQSRHNSLSLKNIHRKITTQYPPVSETQKNVVLTPNDWRYEAIRIGAVLTANAILQRMPLSEALAHIGEIELSRTLEDIPSTTPIESITRQDSPLALAHPQINPFTFSPSTPTYVRRPSNPTTTLLKHLQTALTHSNLSDCWADMAGVLLWVALTVGAASRKADSKVLRKWFKALALRVSIILCFEHPEAMCASLLRMGDLISAIEEGGKGEDRGKRRRG</sequence>
<dbReference type="InParanoid" id="A0A177D1M0"/>
<feature type="region of interest" description="Disordered" evidence="1">
    <location>
        <begin position="37"/>
        <end position="63"/>
    </location>
</feature>
<accession>A0A177D1M0</accession>
<evidence type="ECO:0008006" key="4">
    <source>
        <dbReference type="Google" id="ProtNLM"/>
    </source>
</evidence>
<dbReference type="InterPro" id="IPR021858">
    <property type="entry name" value="Fun_TF"/>
</dbReference>
<evidence type="ECO:0000313" key="3">
    <source>
        <dbReference type="Proteomes" id="UP000077069"/>
    </source>
</evidence>
<dbReference type="AlphaFoldDB" id="A0A177D1M0"/>
<protein>
    <recommendedName>
        <fullName evidence="4">Tachykinin family protein</fullName>
    </recommendedName>
</protein>
<feature type="region of interest" description="Disordered" evidence="1">
    <location>
        <begin position="143"/>
        <end position="169"/>
    </location>
</feature>
<dbReference type="OrthoDB" id="4159781at2759"/>
<dbReference type="EMBL" id="KV441548">
    <property type="protein sequence ID" value="OAG13072.1"/>
    <property type="molecule type" value="Genomic_DNA"/>
</dbReference>
<dbReference type="PANTHER" id="PTHR37540:SF5">
    <property type="entry name" value="TRANSCRIPTION FACTOR DOMAIN-CONTAINING PROTEIN"/>
    <property type="match status" value="1"/>
</dbReference>
<feature type="compositionally biased region" description="Polar residues" evidence="1">
    <location>
        <begin position="106"/>
        <end position="118"/>
    </location>
</feature>
<feature type="compositionally biased region" description="Polar residues" evidence="1">
    <location>
        <begin position="154"/>
        <end position="163"/>
    </location>
</feature>
<dbReference type="RefSeq" id="XP_018043437.1">
    <property type="nucleotide sequence ID" value="XM_018176095.1"/>
</dbReference>
<feature type="region of interest" description="Disordered" evidence="1">
    <location>
        <begin position="92"/>
        <end position="129"/>
    </location>
</feature>
<name>A0A177D1M0_9PLEO</name>
<dbReference type="Proteomes" id="UP000077069">
    <property type="component" value="Unassembled WGS sequence"/>
</dbReference>
<keyword evidence="3" id="KW-1185">Reference proteome</keyword>
<dbReference type="GeneID" id="28759581"/>
<proteinExistence type="predicted"/>
<gene>
    <name evidence="2" type="ORF">CC84DRAFT_1136372</name>
</gene>
<dbReference type="PANTHER" id="PTHR37540">
    <property type="entry name" value="TRANSCRIPTION FACTOR (ACR-2), PUTATIVE-RELATED-RELATED"/>
    <property type="match status" value="1"/>
</dbReference>
<organism evidence="2 3">
    <name type="scientific">Paraphaeosphaeria sporulosa</name>
    <dbReference type="NCBI Taxonomy" id="1460663"/>
    <lineage>
        <taxon>Eukaryota</taxon>
        <taxon>Fungi</taxon>
        <taxon>Dikarya</taxon>
        <taxon>Ascomycota</taxon>
        <taxon>Pezizomycotina</taxon>
        <taxon>Dothideomycetes</taxon>
        <taxon>Pleosporomycetidae</taxon>
        <taxon>Pleosporales</taxon>
        <taxon>Massarineae</taxon>
        <taxon>Didymosphaeriaceae</taxon>
        <taxon>Paraphaeosphaeria</taxon>
    </lineage>
</organism>
<dbReference type="STRING" id="1460663.A0A177D1M0"/>
<dbReference type="Pfam" id="PF11951">
    <property type="entry name" value="Fungal_trans_2"/>
    <property type="match status" value="1"/>
</dbReference>
<evidence type="ECO:0000313" key="2">
    <source>
        <dbReference type="EMBL" id="OAG13072.1"/>
    </source>
</evidence>
<reference evidence="2 3" key="1">
    <citation type="submission" date="2016-05" db="EMBL/GenBank/DDBJ databases">
        <title>Comparative analysis of secretome profiles of manganese(II)-oxidizing ascomycete fungi.</title>
        <authorList>
            <consortium name="DOE Joint Genome Institute"/>
            <person name="Zeiner C.A."/>
            <person name="Purvine S.O."/>
            <person name="Zink E.M."/>
            <person name="Wu S."/>
            <person name="Pasa-Tolic L."/>
            <person name="Chaput D.L."/>
            <person name="Haridas S."/>
            <person name="Grigoriev I.V."/>
            <person name="Santelli C.M."/>
            <person name="Hansel C.M."/>
        </authorList>
    </citation>
    <scope>NUCLEOTIDE SEQUENCE [LARGE SCALE GENOMIC DNA]</scope>
    <source>
        <strain evidence="2 3">AP3s5-JAC2a</strain>
    </source>
</reference>
<evidence type="ECO:0000256" key="1">
    <source>
        <dbReference type="SAM" id="MobiDB-lite"/>
    </source>
</evidence>